<evidence type="ECO:0000313" key="2">
    <source>
        <dbReference type="EMBL" id="KIH43104.1"/>
    </source>
</evidence>
<feature type="region of interest" description="Disordered" evidence="1">
    <location>
        <begin position="1"/>
        <end position="64"/>
    </location>
</feature>
<evidence type="ECO:0008006" key="4">
    <source>
        <dbReference type="Google" id="ProtNLM"/>
    </source>
</evidence>
<evidence type="ECO:0000313" key="3">
    <source>
        <dbReference type="Proteomes" id="UP000054047"/>
    </source>
</evidence>
<accession>A0A0C2F864</accession>
<protein>
    <recommendedName>
        <fullName evidence="4">Zinc finger PHD-type domain-containing protein</fullName>
    </recommendedName>
</protein>
<dbReference type="EMBL" id="KN789060">
    <property type="protein sequence ID" value="KIH43104.1"/>
    <property type="molecule type" value="Genomic_DNA"/>
</dbReference>
<reference evidence="2 3" key="1">
    <citation type="submission" date="2013-12" db="EMBL/GenBank/DDBJ databases">
        <title>Draft genome of the parsitic nematode Ancylostoma duodenale.</title>
        <authorList>
            <person name="Mitreva M."/>
        </authorList>
    </citation>
    <scope>NUCLEOTIDE SEQUENCE [LARGE SCALE GENOMIC DNA]</scope>
    <source>
        <strain evidence="2 3">Zhejiang</strain>
    </source>
</reference>
<dbReference type="Proteomes" id="UP000054047">
    <property type="component" value="Unassembled WGS sequence"/>
</dbReference>
<organism evidence="2 3">
    <name type="scientific">Ancylostoma duodenale</name>
    <dbReference type="NCBI Taxonomy" id="51022"/>
    <lineage>
        <taxon>Eukaryota</taxon>
        <taxon>Metazoa</taxon>
        <taxon>Ecdysozoa</taxon>
        <taxon>Nematoda</taxon>
        <taxon>Chromadorea</taxon>
        <taxon>Rhabditida</taxon>
        <taxon>Rhabditina</taxon>
        <taxon>Rhabditomorpha</taxon>
        <taxon>Strongyloidea</taxon>
        <taxon>Ancylostomatidae</taxon>
        <taxon>Ancylostomatinae</taxon>
        <taxon>Ancylostoma</taxon>
    </lineage>
</organism>
<dbReference type="AlphaFoldDB" id="A0A0C2F864"/>
<gene>
    <name evidence="2" type="ORF">ANCDUO_26898</name>
</gene>
<feature type="compositionally biased region" description="Polar residues" evidence="1">
    <location>
        <begin position="9"/>
        <end position="22"/>
    </location>
</feature>
<proteinExistence type="predicted"/>
<sequence>ESVIEQHVDTNNNNDGASNGAETNDHERSCGDQDGPDATTPSLERAVLRARKPRTKKIILPPPENVPDKDLHVCAICEPREPPATANRTDFIDWYQCDNEYCRLWAHVECLVTRDCEYCSIGVFVPTGSDDEEQ</sequence>
<keyword evidence="3" id="KW-1185">Reference proteome</keyword>
<feature type="non-terminal residue" evidence="2">
    <location>
        <position position="1"/>
    </location>
</feature>
<name>A0A0C2F864_9BILA</name>
<feature type="compositionally biased region" description="Basic residues" evidence="1">
    <location>
        <begin position="48"/>
        <end position="57"/>
    </location>
</feature>
<evidence type="ECO:0000256" key="1">
    <source>
        <dbReference type="SAM" id="MobiDB-lite"/>
    </source>
</evidence>